<evidence type="ECO:0000256" key="4">
    <source>
        <dbReference type="ARBA" id="ARBA00022475"/>
    </source>
</evidence>
<organism evidence="14 15">
    <name type="scientific">Ligilactobacillus acidipiscis</name>
    <dbReference type="NCBI Taxonomy" id="89059"/>
    <lineage>
        <taxon>Bacteria</taxon>
        <taxon>Bacillati</taxon>
        <taxon>Bacillota</taxon>
        <taxon>Bacilli</taxon>
        <taxon>Lactobacillales</taxon>
        <taxon>Lactobacillaceae</taxon>
        <taxon>Ligilactobacillus</taxon>
    </lineage>
</organism>
<feature type="binding site" evidence="10">
    <location>
        <position position="480"/>
    </location>
    <ligand>
        <name>Mn(2+)</name>
        <dbReference type="ChEBI" id="CHEBI:29035"/>
    </ligand>
</feature>
<dbReference type="GO" id="GO:0005886">
    <property type="term" value="C:plasma membrane"/>
    <property type="evidence" value="ECO:0007669"/>
    <property type="project" value="UniProtKB-SubCell"/>
</dbReference>
<evidence type="ECO:0000256" key="1">
    <source>
        <dbReference type="ARBA" id="ARBA00004651"/>
    </source>
</evidence>
<evidence type="ECO:0000256" key="11">
    <source>
        <dbReference type="SAM" id="MobiDB-lite"/>
    </source>
</evidence>
<sequence length="693" mass="78962">MNSFFKKTRQVLSTRAGFFWLVLFLFWLKTYLAYQNNFTLGVNNTMQQFLLLLNPLPVGLLLIGIGLYFGGKKSYWIEIIVSLIQSTWLFANTLYYREFSDFLSFGIIKSSSSVSNNLGSSILEIIHPTDFLLFLDVVILILMMSFKVIQPDQSRPKRRYGAITSVIAIVLFGINLSLAEGDRSQLLTRTFDNNYIVKYLGVDFFAGYSAYQTHQQTSTRKNANSSDVDKVLDFVNKNRSQPNVSYYGKEKGKNVFIFHLESFQQFLINYKSDGEEVTPNINRFYADQHTMSFDNFFNQVGQGKTSDAETMLETSLYGLPSGSSMTSYGSSNTYQALPAFLDQRGYATASMHGDVGSFWNRDNTYKSWGYQYFFDSAYFDDKDDYNNGYGMKDKIFLKQSAKYLEQLPQPFYAKIITVTNHYPYDLDKQNQSIAKTKTGDKTVDGYVQTAHYLDQAFGEFINYLKKSGLYDNSMIVAYGDHYGISNNHPKALAKLLGKKSVSKYDLAMLEKVPFMIHSNNLQGGVNHTYGGEIDVMPTLMDLLGIKDDDTIQLGNDLLSTNRNQTVAFRNGDFVSPDLSKLGSKVYDNQGKKIDTKKLTAQQKQILKEQQDHTDKSLSMSDKITTGDLLRFYTPQDFNKVDKSQYKYKYSDGIKALKKARREKKSSLIDQNGGKSTQDLYETDAPELKDDDNK</sequence>
<dbReference type="PANTHER" id="PTHR47371:SF3">
    <property type="entry name" value="PHOSPHOGLYCEROL TRANSFERASE I"/>
    <property type="match status" value="1"/>
</dbReference>
<name>A0A921K203_9LACO</name>
<dbReference type="RefSeq" id="WP_270335034.1">
    <property type="nucleotide sequence ID" value="NZ_JAQDEX010000019.1"/>
</dbReference>
<dbReference type="InterPro" id="IPR017850">
    <property type="entry name" value="Alkaline_phosphatase_core_sf"/>
</dbReference>
<feature type="transmembrane region" description="Helical" evidence="12">
    <location>
        <begin position="161"/>
        <end position="179"/>
    </location>
</feature>
<comment type="similarity">
    <text evidence="3">Belongs to the LTA synthase family.</text>
</comment>
<evidence type="ECO:0000256" key="3">
    <source>
        <dbReference type="ARBA" id="ARBA00009983"/>
    </source>
</evidence>
<accession>A0A921K203</accession>
<comment type="pathway">
    <text evidence="2">Cell wall biogenesis; lipoteichoic acid biosynthesis.</text>
</comment>
<protein>
    <submittedName>
        <fullName evidence="14">LTA synthase family protein</fullName>
    </submittedName>
</protein>
<reference evidence="14" key="1">
    <citation type="journal article" date="2021" name="PeerJ">
        <title>Extensive microbial diversity within the chicken gut microbiome revealed by metagenomics and culture.</title>
        <authorList>
            <person name="Gilroy R."/>
            <person name="Ravi A."/>
            <person name="Getino M."/>
            <person name="Pursley I."/>
            <person name="Horton D.L."/>
            <person name="Alikhan N.F."/>
            <person name="Baker D."/>
            <person name="Gharbi K."/>
            <person name="Hall N."/>
            <person name="Watson M."/>
            <person name="Adriaenssens E.M."/>
            <person name="Foster-Nyarko E."/>
            <person name="Jarju S."/>
            <person name="Secka A."/>
            <person name="Antonio M."/>
            <person name="Oren A."/>
            <person name="Chaudhuri R.R."/>
            <person name="La Ragione R."/>
            <person name="Hildebrand F."/>
            <person name="Pallen M.J."/>
        </authorList>
    </citation>
    <scope>NUCLEOTIDE SEQUENCE</scope>
    <source>
        <strain evidence="14">CHK174-6876</strain>
    </source>
</reference>
<keyword evidence="5 12" id="KW-0812">Transmembrane</keyword>
<keyword evidence="4" id="KW-1003">Cell membrane</keyword>
<feature type="binding site" evidence="10">
    <location>
        <position position="481"/>
    </location>
    <ligand>
        <name>Mn(2+)</name>
        <dbReference type="ChEBI" id="CHEBI:29035"/>
    </ligand>
</feature>
<feature type="domain" description="Sulfatase N-terminal" evidence="13">
    <location>
        <begin position="253"/>
        <end position="545"/>
    </location>
</feature>
<evidence type="ECO:0000313" key="14">
    <source>
        <dbReference type="EMBL" id="HJE97555.1"/>
    </source>
</evidence>
<dbReference type="CDD" id="cd16015">
    <property type="entry name" value="LTA_synthase"/>
    <property type="match status" value="1"/>
</dbReference>
<comment type="subcellular location">
    <subcellularLocation>
        <location evidence="1">Cell membrane</location>
        <topology evidence="1">Multi-pass membrane protein</topology>
    </subcellularLocation>
</comment>
<feature type="transmembrane region" description="Helical" evidence="12">
    <location>
        <begin position="76"/>
        <end position="96"/>
    </location>
</feature>
<keyword evidence="6 12" id="KW-1133">Transmembrane helix</keyword>
<dbReference type="GO" id="GO:0046872">
    <property type="term" value="F:metal ion binding"/>
    <property type="evidence" value="ECO:0007669"/>
    <property type="project" value="UniProtKB-KW"/>
</dbReference>
<evidence type="ECO:0000256" key="5">
    <source>
        <dbReference type="ARBA" id="ARBA00022692"/>
    </source>
</evidence>
<dbReference type="PIRSF" id="PIRSF005091">
    <property type="entry name" value="Mmb_sulf_HI1246"/>
    <property type="match status" value="1"/>
</dbReference>
<dbReference type="InterPro" id="IPR050448">
    <property type="entry name" value="OpgB/LTA_synthase_biosynth"/>
</dbReference>
<feature type="transmembrane region" description="Helical" evidence="12">
    <location>
        <begin position="49"/>
        <end position="69"/>
    </location>
</feature>
<proteinExistence type="inferred from homology"/>
<evidence type="ECO:0000256" key="2">
    <source>
        <dbReference type="ARBA" id="ARBA00004936"/>
    </source>
</evidence>
<dbReference type="Gene3D" id="3.40.720.10">
    <property type="entry name" value="Alkaline Phosphatase, subunit A"/>
    <property type="match status" value="1"/>
</dbReference>
<evidence type="ECO:0000256" key="8">
    <source>
        <dbReference type="PIRSR" id="PIRSR005091-1"/>
    </source>
</evidence>
<evidence type="ECO:0000256" key="7">
    <source>
        <dbReference type="ARBA" id="ARBA00023136"/>
    </source>
</evidence>
<evidence type="ECO:0000256" key="6">
    <source>
        <dbReference type="ARBA" id="ARBA00022989"/>
    </source>
</evidence>
<dbReference type="InterPro" id="IPR000917">
    <property type="entry name" value="Sulfatase_N"/>
</dbReference>
<keyword evidence="9" id="KW-0479">Metal-binding</keyword>
<feature type="transmembrane region" description="Helical" evidence="12">
    <location>
        <begin position="12"/>
        <end position="29"/>
    </location>
</feature>
<gene>
    <name evidence="14" type="ORF">K8V00_08030</name>
</gene>
<dbReference type="EMBL" id="DYXG01000085">
    <property type="protein sequence ID" value="HJE97555.1"/>
    <property type="molecule type" value="Genomic_DNA"/>
</dbReference>
<feature type="compositionally biased region" description="Polar residues" evidence="11">
    <location>
        <begin position="667"/>
        <end position="679"/>
    </location>
</feature>
<comment type="caution">
    <text evidence="14">The sequence shown here is derived from an EMBL/GenBank/DDBJ whole genome shotgun (WGS) entry which is preliminary data.</text>
</comment>
<dbReference type="Gene3D" id="3.30.1120.170">
    <property type="match status" value="1"/>
</dbReference>
<evidence type="ECO:0000256" key="10">
    <source>
        <dbReference type="PIRSR" id="PIRSR005091-3"/>
    </source>
</evidence>
<feature type="region of interest" description="Disordered" evidence="11">
    <location>
        <begin position="660"/>
        <end position="693"/>
    </location>
</feature>
<dbReference type="AlphaFoldDB" id="A0A921K203"/>
<keyword evidence="9" id="KW-0464">Manganese</keyword>
<dbReference type="PANTHER" id="PTHR47371">
    <property type="entry name" value="LIPOTEICHOIC ACID SYNTHASE"/>
    <property type="match status" value="1"/>
</dbReference>
<dbReference type="Pfam" id="PF00884">
    <property type="entry name" value="Sulfatase"/>
    <property type="match status" value="1"/>
</dbReference>
<feature type="binding site" evidence="10">
    <location>
        <position position="305"/>
    </location>
    <ligand>
        <name>Mn(2+)</name>
        <dbReference type="ChEBI" id="CHEBI:29035"/>
    </ligand>
</feature>
<feature type="binding site" evidence="9">
    <location>
        <position position="421"/>
    </location>
    <ligand>
        <name>substrate</name>
    </ligand>
</feature>
<dbReference type="InterPro" id="IPR012160">
    <property type="entry name" value="LtaS-like"/>
</dbReference>
<evidence type="ECO:0000259" key="13">
    <source>
        <dbReference type="Pfam" id="PF00884"/>
    </source>
</evidence>
<evidence type="ECO:0000256" key="12">
    <source>
        <dbReference type="SAM" id="Phobius"/>
    </source>
</evidence>
<dbReference type="SUPFAM" id="SSF53649">
    <property type="entry name" value="Alkaline phosphatase-like"/>
    <property type="match status" value="1"/>
</dbReference>
<feature type="transmembrane region" description="Helical" evidence="12">
    <location>
        <begin position="131"/>
        <end position="149"/>
    </location>
</feature>
<feature type="binding site" evidence="10">
    <location>
        <position position="261"/>
    </location>
    <ligand>
        <name>Mn(2+)</name>
        <dbReference type="ChEBI" id="CHEBI:29035"/>
    </ligand>
</feature>
<reference evidence="14" key="2">
    <citation type="submission" date="2021-09" db="EMBL/GenBank/DDBJ databases">
        <authorList>
            <person name="Gilroy R."/>
        </authorList>
    </citation>
    <scope>NUCLEOTIDE SEQUENCE</scope>
    <source>
        <strain evidence="14">CHK174-6876</strain>
    </source>
</reference>
<feature type="active site" evidence="8">
    <location>
        <position position="305"/>
    </location>
</feature>
<keyword evidence="7 12" id="KW-0472">Membrane</keyword>
<dbReference type="Proteomes" id="UP000707535">
    <property type="component" value="Unassembled WGS sequence"/>
</dbReference>
<evidence type="ECO:0000256" key="9">
    <source>
        <dbReference type="PIRSR" id="PIRSR005091-2"/>
    </source>
</evidence>
<evidence type="ECO:0000313" key="15">
    <source>
        <dbReference type="Proteomes" id="UP000707535"/>
    </source>
</evidence>